<dbReference type="Proteomes" id="UP000305451">
    <property type="component" value="Unassembled WGS sequence"/>
</dbReference>
<dbReference type="EMBL" id="SRXV01000001">
    <property type="protein sequence ID" value="TGY93826.1"/>
    <property type="molecule type" value="Genomic_DNA"/>
</dbReference>
<dbReference type="Gene3D" id="3.40.50.150">
    <property type="entry name" value="Vaccinia Virus protein VP39"/>
    <property type="match status" value="1"/>
</dbReference>
<accession>A0A4S2HCW7</accession>
<feature type="region of interest" description="Disordered" evidence="1">
    <location>
        <begin position="1"/>
        <end position="21"/>
    </location>
</feature>
<dbReference type="SUPFAM" id="SSF53335">
    <property type="entry name" value="S-adenosyl-L-methionine-dependent methyltransferases"/>
    <property type="match status" value="1"/>
</dbReference>
<dbReference type="InterPro" id="IPR029063">
    <property type="entry name" value="SAM-dependent_MTases_sf"/>
</dbReference>
<evidence type="ECO:0000256" key="1">
    <source>
        <dbReference type="SAM" id="MobiDB-lite"/>
    </source>
</evidence>
<evidence type="ECO:0000259" key="2">
    <source>
        <dbReference type="Pfam" id="PF13649"/>
    </source>
</evidence>
<dbReference type="Pfam" id="PF13649">
    <property type="entry name" value="Methyltransf_25"/>
    <property type="match status" value="1"/>
</dbReference>
<reference evidence="3 4" key="1">
    <citation type="journal article" date="2013" name="Int. J. Syst. Evol. Microbiol.">
        <title>Marinicauda pacifica gen. nov., sp. nov., a prosthecate alphaproteobacterium of the family Hyphomonadaceae isolated from deep seawater.</title>
        <authorList>
            <person name="Zhang X.Y."/>
            <person name="Li G.W."/>
            <person name="Wang C.S."/>
            <person name="Zhang Y.J."/>
            <person name="Xu X.W."/>
            <person name="Li H."/>
            <person name="Liu A."/>
            <person name="Liu C."/>
            <person name="Xie B.B."/>
            <person name="Qin Q.L."/>
            <person name="Xu Z."/>
            <person name="Chen X.L."/>
            <person name="Zhou B.C."/>
            <person name="Zhang Y.Z."/>
        </authorList>
    </citation>
    <scope>NUCLEOTIDE SEQUENCE [LARGE SCALE GENOMIC DNA]</scope>
    <source>
        <strain evidence="3 4">P-1 km-3</strain>
    </source>
</reference>
<dbReference type="AlphaFoldDB" id="A0A4S2HCW7"/>
<dbReference type="InterPro" id="IPR041698">
    <property type="entry name" value="Methyltransf_25"/>
</dbReference>
<evidence type="ECO:0000313" key="4">
    <source>
        <dbReference type="Proteomes" id="UP000305451"/>
    </source>
</evidence>
<evidence type="ECO:0000313" key="3">
    <source>
        <dbReference type="EMBL" id="TGY93826.1"/>
    </source>
</evidence>
<comment type="caution">
    <text evidence="3">The sequence shown here is derived from an EMBL/GenBank/DDBJ whole genome shotgun (WGS) entry which is preliminary data.</text>
</comment>
<keyword evidence="4" id="KW-1185">Reference proteome</keyword>
<feature type="compositionally biased region" description="Polar residues" evidence="1">
    <location>
        <begin position="1"/>
        <end position="10"/>
    </location>
</feature>
<feature type="domain" description="Methyltransferase" evidence="2">
    <location>
        <begin position="62"/>
        <end position="152"/>
    </location>
</feature>
<sequence>MLSIQPSSLGELTGRPRTGMSETEAAARTWDGYYAGSFTHAPYTDAVVFAIKALSRNRTGVVYEFGCGNAQNLGFLRSLFPDARLIGSDVSEAGLAAARRRYEGLELFANGETLALAPASLDVVIERAALQHVPKPLGQAYVDEIAEAMKPGAGAFFEIANTDHGHAALGDGGQDPVFGYRVFYSLGEIETLFAAFDIDQVFERRRTLVRAPDPAGSAPVYNEACFQIYLTRR</sequence>
<name>A0A4S2HCW7_9PROT</name>
<keyword evidence="3" id="KW-0489">Methyltransferase</keyword>
<organism evidence="3 4">
    <name type="scientific">Marinicauda pacifica</name>
    <dbReference type="NCBI Taxonomy" id="1133559"/>
    <lineage>
        <taxon>Bacteria</taxon>
        <taxon>Pseudomonadati</taxon>
        <taxon>Pseudomonadota</taxon>
        <taxon>Alphaproteobacteria</taxon>
        <taxon>Maricaulales</taxon>
        <taxon>Maricaulaceae</taxon>
        <taxon>Marinicauda</taxon>
    </lineage>
</organism>
<keyword evidence="3" id="KW-0808">Transferase</keyword>
<protein>
    <submittedName>
        <fullName evidence="3">Class I SAM-dependent methyltransferase</fullName>
    </submittedName>
</protein>
<dbReference type="GO" id="GO:0008168">
    <property type="term" value="F:methyltransferase activity"/>
    <property type="evidence" value="ECO:0007669"/>
    <property type="project" value="UniProtKB-KW"/>
</dbReference>
<gene>
    <name evidence="3" type="ORF">E5162_00595</name>
</gene>
<dbReference type="GO" id="GO:0032259">
    <property type="term" value="P:methylation"/>
    <property type="evidence" value="ECO:0007669"/>
    <property type="project" value="UniProtKB-KW"/>
</dbReference>
<proteinExistence type="predicted"/>